<dbReference type="EMBL" id="CAJVPK010001561">
    <property type="protein sequence ID" value="CAG8591193.1"/>
    <property type="molecule type" value="Genomic_DNA"/>
</dbReference>
<organism evidence="2 3">
    <name type="scientific">Diversispora eburnea</name>
    <dbReference type="NCBI Taxonomy" id="1213867"/>
    <lineage>
        <taxon>Eukaryota</taxon>
        <taxon>Fungi</taxon>
        <taxon>Fungi incertae sedis</taxon>
        <taxon>Mucoromycota</taxon>
        <taxon>Glomeromycotina</taxon>
        <taxon>Glomeromycetes</taxon>
        <taxon>Diversisporales</taxon>
        <taxon>Diversisporaceae</taxon>
        <taxon>Diversispora</taxon>
    </lineage>
</organism>
<name>A0A9N9G9Q1_9GLOM</name>
<sequence>THIINEKPSFVEDAPPTVASTSSTSTQGRDAMIVENVPPLQKEESISSGFGNLQLGHKIWIKYGDSRPVRLTFDGEIVDDLIRAIKKELSPDLDDVALNRITLRKHGEDVDLRADLTVDESFVNTYDTPIQVIVNASVTSKRKHEESEDLGVIVENAVENALTRQKPAEIIKASSLSENKARNIIDCYGLKSLKPFVWDMEINEDRQISEVVEWFKNALNLPDGFHVKDDHKSNYQRHLQSANVILTGCADISIGPSDTSCIWIETKKKEENFKKGETIAELLIMDNECAPNPMSYALAIIKQFVLDEGKPVLEVIGRIFTYQTNLTEPLKKKTKFLAPIPEEVGEKMADIINDMTEKELLNMSMRNRLKLVKSIVRIDEQPIIDNYIRQFSDDYEIHH</sequence>
<reference evidence="2" key="1">
    <citation type="submission" date="2021-06" db="EMBL/GenBank/DDBJ databases">
        <authorList>
            <person name="Kallberg Y."/>
            <person name="Tangrot J."/>
            <person name="Rosling A."/>
        </authorList>
    </citation>
    <scope>NUCLEOTIDE SEQUENCE</scope>
    <source>
        <strain evidence="2">AZ414A</strain>
    </source>
</reference>
<comment type="caution">
    <text evidence="2">The sequence shown here is derived from an EMBL/GenBank/DDBJ whole genome shotgun (WGS) entry which is preliminary data.</text>
</comment>
<dbReference type="AlphaFoldDB" id="A0A9N9G9Q1"/>
<proteinExistence type="predicted"/>
<dbReference type="Proteomes" id="UP000789706">
    <property type="component" value="Unassembled WGS sequence"/>
</dbReference>
<keyword evidence="3" id="KW-1185">Reference proteome</keyword>
<feature type="non-terminal residue" evidence="2">
    <location>
        <position position="399"/>
    </location>
</feature>
<evidence type="ECO:0000256" key="1">
    <source>
        <dbReference type="SAM" id="MobiDB-lite"/>
    </source>
</evidence>
<feature type="region of interest" description="Disordered" evidence="1">
    <location>
        <begin position="1"/>
        <end position="27"/>
    </location>
</feature>
<dbReference type="OrthoDB" id="2437677at2759"/>
<protein>
    <submittedName>
        <fullName evidence="2">5884_t:CDS:1</fullName>
    </submittedName>
</protein>
<accession>A0A9N9G9Q1</accession>
<gene>
    <name evidence="2" type="ORF">DEBURN_LOCUS9065</name>
</gene>
<evidence type="ECO:0000313" key="2">
    <source>
        <dbReference type="EMBL" id="CAG8591193.1"/>
    </source>
</evidence>
<evidence type="ECO:0000313" key="3">
    <source>
        <dbReference type="Proteomes" id="UP000789706"/>
    </source>
</evidence>